<dbReference type="SMART" id="SM00409">
    <property type="entry name" value="IG"/>
    <property type="match status" value="1"/>
</dbReference>
<evidence type="ECO:0000259" key="4">
    <source>
        <dbReference type="PROSITE" id="PS50853"/>
    </source>
</evidence>
<feature type="domain" description="Fibronectin type-III" evidence="4">
    <location>
        <begin position="651"/>
        <end position="746"/>
    </location>
</feature>
<organism evidence="5 6">
    <name type="scientific">Stegodyphus mimosarum</name>
    <name type="common">African social velvet spider</name>
    <dbReference type="NCBI Taxonomy" id="407821"/>
    <lineage>
        <taxon>Eukaryota</taxon>
        <taxon>Metazoa</taxon>
        <taxon>Ecdysozoa</taxon>
        <taxon>Arthropoda</taxon>
        <taxon>Chelicerata</taxon>
        <taxon>Arachnida</taxon>
        <taxon>Araneae</taxon>
        <taxon>Araneomorphae</taxon>
        <taxon>Entelegynae</taxon>
        <taxon>Eresoidea</taxon>
        <taxon>Eresidae</taxon>
        <taxon>Stegodyphus</taxon>
    </lineage>
</organism>
<feature type="compositionally biased region" description="Polar residues" evidence="1">
    <location>
        <begin position="988"/>
        <end position="1002"/>
    </location>
</feature>
<dbReference type="SUPFAM" id="SSF48726">
    <property type="entry name" value="Immunoglobulin"/>
    <property type="match status" value="1"/>
</dbReference>
<evidence type="ECO:0000313" key="5">
    <source>
        <dbReference type="EMBL" id="KFM74109.1"/>
    </source>
</evidence>
<feature type="compositionally biased region" description="Low complexity" evidence="1">
    <location>
        <begin position="977"/>
        <end position="987"/>
    </location>
</feature>
<sequence length="1546" mass="172507">MAKRFSRFGLSRRTCNLNHTVCLLLLSFFIHSCNACWGKSATKYGDMTEDYDLLVGSDLILNCTLFTKSPPEAPEGVNSSNLVFKKRNQELTDFTHQIDSQTAQLKIPNASQSDSGFYYCSLNIPSKELVCSSKVSVGYPPHNVTNFKCISRNFDNLTCSWDIEPSGVPTNYSLRKTWISKSVLQLCPSETSNNTFCQWRGDTDPPYQISTRNLTFFVQGNNSLGSSSQEFSIDHFEIVIPNSPENLSTSETGKQHISIYWLPPDMHDVMDSSDLQYQIWVEEINYESKKLVINAGNGTSNYTIDGLIPFISYNISLRCRSKYTNKDDMWSPLRSLVVRTNADVPYLTPDVAPEAFELHHFEHFRSVTLFWKPVPQRHFNGENFRYYIVCLENSTNLTTSVVNSSVPYAELKNLHKDLAYNIHIYSANSEGISSNFKTVMVDVQRNIVPGPKDIRAISHDLGHYNLSWTKPNTSSPITYMVFWCSSLKPWQTRCGGPIQWLNESLMEDNIILNLTDIMMNYQFAVVAKSENRSSGMHWASCIVPHKAALGKIPYVRVEQKTSTELQVIWNLDCKAQTAVVDHYEISYCRISKHEECKVVNAEPKAESFLLHNLHPFSNYSIKIRAFNKENVSSEDSEAKYQTTLAGAPSDPPRNVKVKSESNASFLVSWLPPSEPNGIITHYVVHYNNSRKQVNARKQMNDQTRYKLIVAELRYYSIYKVQVQACVSIHCSNLSSPSYVLTDVGEPGAMDPPRIEPVNSTHLRVKWSHPINPNGPIDFYDVQWMPVEVNDSSYHNTVERIHVKSLSTFVKPKCSKLGSGGIKYLFYIRAANQKNGINLYSPLSEPTETTACNISEGLAMIIGAAIGGTLALALFLLLIYKLVRWMSEKIHQVKSITVRLPKGLEGPEMNPLNNYESFKHGLVQNAQISKTERISYIIDENDNKNRHGSGSSQYSNSSTDELIFKNGKCTKFGRKPSGDSSGCSSMSSNTTPRMHLSSDSGTESDFIASPPDSVIPDQNMHHLPKPPLPILMEVHDHPVPEQLRDTLPQPELNKEASKNDAFNNGMVLKIDQPYSKFGISGNGPSTAQWRVNPLVFYSCNLANSEPSVFEAQNSERQTSSVLAPYSKIGLAKSSGDILSISSRNKAMGYSKFGLSQPCNFSAAGKQTPTLAMMVIDDRALKEFRHSQNTPSKRLKTDNLANIKESPHVSATQHSHETDDDCCYIKVGRGSIIPKKPSPGYVSFGEVKRMPEQNSFSSPPVNSAGSDLIQSTYPQNNAVALCDPEVVCNKSAHMPKHKDANVEVCDGNLSEEQLFNHAQLKKNSVDSHVITIPSTQSDIDNSKVSHEKVPVNDLIPETINIFNPSANNLSQMYCNDSTHFLSDSQNISSSCNNSDLPETSSSSDEESNKNCMPEMRSVVRPEEILLTPVVMRNGYVPFSTLSDSATERTVLSVPNAVESSTSLPVFPSGVCSESDQNYITPSNKSELKLLQEDSISKPNPNLPTIHCNGKNSINSPKKSLQSGVGFINGSFKYILKPLPKMESEMCEV</sequence>
<dbReference type="GO" id="GO:0016020">
    <property type="term" value="C:membrane"/>
    <property type="evidence" value="ECO:0007669"/>
    <property type="project" value="UniProtKB-SubCell"/>
</dbReference>
<dbReference type="Proteomes" id="UP000054359">
    <property type="component" value="Unassembled WGS sequence"/>
</dbReference>
<dbReference type="InterPro" id="IPR003599">
    <property type="entry name" value="Ig_sub"/>
</dbReference>
<dbReference type="InterPro" id="IPR007110">
    <property type="entry name" value="Ig-like_dom"/>
</dbReference>
<dbReference type="PROSITE" id="PS50835">
    <property type="entry name" value="IG_LIKE"/>
    <property type="match status" value="1"/>
</dbReference>
<reference evidence="5 6" key="1">
    <citation type="submission" date="2013-11" db="EMBL/GenBank/DDBJ databases">
        <title>Genome sequencing of Stegodyphus mimosarum.</title>
        <authorList>
            <person name="Bechsgaard J."/>
        </authorList>
    </citation>
    <scope>NUCLEOTIDE SEQUENCE [LARGE SCALE GENOMIC DNA]</scope>
</reference>
<evidence type="ECO:0000256" key="2">
    <source>
        <dbReference type="SAM" id="SignalP"/>
    </source>
</evidence>
<dbReference type="STRING" id="407821.A0A087U9S0"/>
<dbReference type="PANTHER" id="PTHR46957">
    <property type="entry name" value="CYTOKINE RECEPTOR"/>
    <property type="match status" value="1"/>
</dbReference>
<dbReference type="InterPro" id="IPR003961">
    <property type="entry name" value="FN3_dom"/>
</dbReference>
<dbReference type="InterPro" id="IPR050713">
    <property type="entry name" value="RTP_Phos/Ushers"/>
</dbReference>
<name>A0A087U9S0_STEMI</name>
<feature type="domain" description="Fibronectin type-III" evidence="4">
    <location>
        <begin position="748"/>
        <end position="853"/>
    </location>
</feature>
<dbReference type="InterPro" id="IPR036179">
    <property type="entry name" value="Ig-like_dom_sf"/>
</dbReference>
<feature type="signal peptide" evidence="2">
    <location>
        <begin position="1"/>
        <end position="35"/>
    </location>
</feature>
<evidence type="ECO:0000313" key="6">
    <source>
        <dbReference type="Proteomes" id="UP000054359"/>
    </source>
</evidence>
<feature type="region of interest" description="Disordered" evidence="1">
    <location>
        <begin position="1383"/>
        <end position="1412"/>
    </location>
</feature>
<proteinExistence type="predicted"/>
<evidence type="ECO:0000259" key="3">
    <source>
        <dbReference type="PROSITE" id="PS50835"/>
    </source>
</evidence>
<feature type="domain" description="Fibronectin type-III" evidence="4">
    <location>
        <begin position="352"/>
        <end position="446"/>
    </location>
</feature>
<dbReference type="PROSITE" id="PS50853">
    <property type="entry name" value="FN3"/>
    <property type="match status" value="5"/>
</dbReference>
<feature type="non-terminal residue" evidence="5">
    <location>
        <position position="1546"/>
    </location>
</feature>
<protein>
    <submittedName>
        <fullName evidence="5">Cytokine receptor</fullName>
    </submittedName>
</protein>
<feature type="chain" id="PRO_5001830327" evidence="2">
    <location>
        <begin position="36"/>
        <end position="1546"/>
    </location>
</feature>
<dbReference type="SUPFAM" id="SSF49265">
    <property type="entry name" value="Fibronectin type III"/>
    <property type="match status" value="5"/>
</dbReference>
<feature type="domain" description="Fibronectin type-III" evidence="4">
    <location>
        <begin position="243"/>
        <end position="343"/>
    </location>
</feature>
<gene>
    <name evidence="5" type="ORF">X975_07219</name>
</gene>
<feature type="region of interest" description="Disordered" evidence="1">
    <location>
        <begin position="968"/>
        <end position="1031"/>
    </location>
</feature>
<keyword evidence="2" id="KW-0732">Signal</keyword>
<keyword evidence="5" id="KW-0675">Receptor</keyword>
<keyword evidence="6" id="KW-1185">Reference proteome</keyword>
<dbReference type="PANTHER" id="PTHR46957:SF3">
    <property type="entry name" value="CYTOKINE RECEPTOR"/>
    <property type="match status" value="1"/>
</dbReference>
<feature type="domain" description="Fibronectin type-III" evidence="4">
    <location>
        <begin position="551"/>
        <end position="646"/>
    </location>
</feature>
<dbReference type="OMA" id="AHVIPAK"/>
<dbReference type="OrthoDB" id="6381660at2759"/>
<feature type="compositionally biased region" description="Polar residues" evidence="1">
    <location>
        <begin position="1383"/>
        <end position="1400"/>
    </location>
</feature>
<feature type="domain" description="Ig-like" evidence="3">
    <location>
        <begin position="56"/>
        <end position="136"/>
    </location>
</feature>
<dbReference type="Gene3D" id="2.60.40.10">
    <property type="entry name" value="Immunoglobulins"/>
    <property type="match status" value="7"/>
</dbReference>
<dbReference type="EMBL" id="KK118872">
    <property type="protein sequence ID" value="KFM74109.1"/>
    <property type="molecule type" value="Genomic_DNA"/>
</dbReference>
<accession>A0A087U9S0</accession>
<evidence type="ECO:0000256" key="1">
    <source>
        <dbReference type="SAM" id="MobiDB-lite"/>
    </source>
</evidence>
<dbReference type="InterPro" id="IPR036116">
    <property type="entry name" value="FN3_sf"/>
</dbReference>
<dbReference type="InterPro" id="IPR013783">
    <property type="entry name" value="Ig-like_fold"/>
</dbReference>
<dbReference type="CDD" id="cd00063">
    <property type="entry name" value="FN3"/>
    <property type="match status" value="5"/>
</dbReference>
<dbReference type="Pfam" id="PF00041">
    <property type="entry name" value="fn3"/>
    <property type="match status" value="2"/>
</dbReference>
<dbReference type="SMART" id="SM00060">
    <property type="entry name" value="FN3"/>
    <property type="match status" value="6"/>
</dbReference>